<gene>
    <name evidence="2" type="ORF">GCM10007852_21410</name>
</gene>
<proteinExistence type="predicted"/>
<protein>
    <recommendedName>
        <fullName evidence="1">Transposase DDE domain-containing protein</fullName>
    </recommendedName>
</protein>
<comment type="caution">
    <text evidence="2">The sequence shown here is derived from an EMBL/GenBank/DDBJ whole genome shotgun (WGS) entry which is preliminary data.</text>
</comment>
<evidence type="ECO:0000259" key="1">
    <source>
        <dbReference type="Pfam" id="PF13751"/>
    </source>
</evidence>
<dbReference type="PANTHER" id="PTHR33408">
    <property type="entry name" value="TRANSPOSASE"/>
    <property type="match status" value="1"/>
</dbReference>
<evidence type="ECO:0000313" key="2">
    <source>
        <dbReference type="EMBL" id="GLR71233.1"/>
    </source>
</evidence>
<organism evidence="2 3">
    <name type="scientific">Agaribacter marinus</name>
    <dbReference type="NCBI Taxonomy" id="1431249"/>
    <lineage>
        <taxon>Bacteria</taxon>
        <taxon>Pseudomonadati</taxon>
        <taxon>Pseudomonadota</taxon>
        <taxon>Gammaproteobacteria</taxon>
        <taxon>Alteromonadales</taxon>
        <taxon>Alteromonadaceae</taxon>
        <taxon>Agaribacter</taxon>
    </lineage>
</organism>
<name>A0AA37SWU6_9ALTE</name>
<dbReference type="Pfam" id="PF13751">
    <property type="entry name" value="DDE_Tnp_1_6"/>
    <property type="match status" value="1"/>
</dbReference>
<dbReference type="EMBL" id="BSOT01000005">
    <property type="protein sequence ID" value="GLR71233.1"/>
    <property type="molecule type" value="Genomic_DNA"/>
</dbReference>
<keyword evidence="3" id="KW-1185">Reference proteome</keyword>
<reference evidence="2" key="2">
    <citation type="submission" date="2023-01" db="EMBL/GenBank/DDBJ databases">
        <title>Draft genome sequence of Agaribacter marinus strain NBRC 110023.</title>
        <authorList>
            <person name="Sun Q."/>
            <person name="Mori K."/>
        </authorList>
    </citation>
    <scope>NUCLEOTIDE SEQUENCE</scope>
    <source>
        <strain evidence="2">NBRC 110023</strain>
    </source>
</reference>
<dbReference type="Proteomes" id="UP001156601">
    <property type="component" value="Unassembled WGS sequence"/>
</dbReference>
<evidence type="ECO:0000313" key="3">
    <source>
        <dbReference type="Proteomes" id="UP001156601"/>
    </source>
</evidence>
<dbReference type="AlphaFoldDB" id="A0AA37SWU6"/>
<reference evidence="2" key="1">
    <citation type="journal article" date="2014" name="Int. J. Syst. Evol. Microbiol.">
        <title>Complete genome sequence of Corynebacterium casei LMG S-19264T (=DSM 44701T), isolated from a smear-ripened cheese.</title>
        <authorList>
            <consortium name="US DOE Joint Genome Institute (JGI-PGF)"/>
            <person name="Walter F."/>
            <person name="Albersmeier A."/>
            <person name="Kalinowski J."/>
            <person name="Ruckert C."/>
        </authorList>
    </citation>
    <scope>NUCLEOTIDE SEQUENCE</scope>
    <source>
        <strain evidence="2">NBRC 110023</strain>
    </source>
</reference>
<feature type="domain" description="Transposase DDE" evidence="1">
    <location>
        <begin position="2"/>
        <end position="61"/>
    </location>
</feature>
<sequence>MKDKIDSKAGREQYSKRLGCVEPVFANIAKNKKMDYFTSRGKTKVNAQWQMHCMVHNIEKLRLYLQ</sequence>
<accession>A0AA37SWU6</accession>
<dbReference type="InterPro" id="IPR025668">
    <property type="entry name" value="Tnp_DDE_dom"/>
</dbReference>
<dbReference type="PANTHER" id="PTHR33408:SF2">
    <property type="entry name" value="TRANSPOSASE DDE DOMAIN-CONTAINING PROTEIN"/>
    <property type="match status" value="1"/>
</dbReference>